<sequence>MPLTYYITLRMAGAKPASTPCTSGTKLSRLSGDPLTNPAEYRTLVGFYNILLLPRPNLSYSMNQLCQFLHCPTTDNLVVAKRVLRYIKGTLHFGLNFSKGTLHLNGYCDSN</sequence>
<protein>
    <submittedName>
        <fullName evidence="1">Uncharacterized protein</fullName>
    </submittedName>
</protein>
<name>A0ACC1B6L2_9ROSI</name>
<accession>A0ACC1B6L2</accession>
<comment type="caution">
    <text evidence="1">The sequence shown here is derived from an EMBL/GenBank/DDBJ whole genome shotgun (WGS) entry which is preliminary data.</text>
</comment>
<gene>
    <name evidence="1" type="ORF">Patl1_16541</name>
</gene>
<keyword evidence="2" id="KW-1185">Reference proteome</keyword>
<reference evidence="2" key="1">
    <citation type="journal article" date="2023" name="G3 (Bethesda)">
        <title>Genome assembly and association tests identify interacting loci associated with vigor, precocity, and sex in interspecific pistachio rootstocks.</title>
        <authorList>
            <person name="Palmer W."/>
            <person name="Jacygrad E."/>
            <person name="Sagayaradj S."/>
            <person name="Cavanaugh K."/>
            <person name="Han R."/>
            <person name="Bertier L."/>
            <person name="Beede B."/>
            <person name="Kafkas S."/>
            <person name="Golino D."/>
            <person name="Preece J."/>
            <person name="Michelmore R."/>
        </authorList>
    </citation>
    <scope>NUCLEOTIDE SEQUENCE [LARGE SCALE GENOMIC DNA]</scope>
</reference>
<dbReference type="Proteomes" id="UP001164250">
    <property type="component" value="Chromosome 6"/>
</dbReference>
<dbReference type="EMBL" id="CM047902">
    <property type="protein sequence ID" value="KAJ0094522.1"/>
    <property type="molecule type" value="Genomic_DNA"/>
</dbReference>
<evidence type="ECO:0000313" key="1">
    <source>
        <dbReference type="EMBL" id="KAJ0094522.1"/>
    </source>
</evidence>
<evidence type="ECO:0000313" key="2">
    <source>
        <dbReference type="Proteomes" id="UP001164250"/>
    </source>
</evidence>
<organism evidence="1 2">
    <name type="scientific">Pistacia atlantica</name>
    <dbReference type="NCBI Taxonomy" id="434234"/>
    <lineage>
        <taxon>Eukaryota</taxon>
        <taxon>Viridiplantae</taxon>
        <taxon>Streptophyta</taxon>
        <taxon>Embryophyta</taxon>
        <taxon>Tracheophyta</taxon>
        <taxon>Spermatophyta</taxon>
        <taxon>Magnoliopsida</taxon>
        <taxon>eudicotyledons</taxon>
        <taxon>Gunneridae</taxon>
        <taxon>Pentapetalae</taxon>
        <taxon>rosids</taxon>
        <taxon>malvids</taxon>
        <taxon>Sapindales</taxon>
        <taxon>Anacardiaceae</taxon>
        <taxon>Pistacia</taxon>
    </lineage>
</organism>
<proteinExistence type="predicted"/>